<keyword evidence="2" id="KW-1185">Reference proteome</keyword>
<evidence type="ECO:0000313" key="2">
    <source>
        <dbReference type="Proteomes" id="UP000198711"/>
    </source>
</evidence>
<comment type="caution">
    <text evidence="1">The sequence shown here is derived from an EMBL/GenBank/DDBJ whole genome shotgun (WGS) entry which is preliminary data.</text>
</comment>
<dbReference type="RefSeq" id="WP_092725333.1">
    <property type="nucleotide sequence ID" value="NZ_FNNO01000013.1"/>
</dbReference>
<reference evidence="1 2" key="1">
    <citation type="submission" date="2016-10" db="EMBL/GenBank/DDBJ databases">
        <authorList>
            <person name="Varghese N."/>
            <person name="Submissions S."/>
        </authorList>
    </citation>
    <scope>NUCLEOTIDE SEQUENCE [LARGE SCALE GENOMIC DNA]</scope>
    <source>
        <strain evidence="1 2">DSM 25353</strain>
    </source>
</reference>
<evidence type="ECO:0000313" key="1">
    <source>
        <dbReference type="EMBL" id="SDX30734.1"/>
    </source>
</evidence>
<accession>A0A8X8IHK7</accession>
<name>A0A8X8IHK7_9BACT</name>
<proteinExistence type="predicted"/>
<protein>
    <submittedName>
        <fullName evidence="1">Uncharacterized protein</fullName>
    </submittedName>
</protein>
<organism evidence="1 2">
    <name type="scientific">Hydrobacter penzbergensis</name>
    <dbReference type="NCBI Taxonomy" id="1235997"/>
    <lineage>
        <taxon>Bacteria</taxon>
        <taxon>Pseudomonadati</taxon>
        <taxon>Bacteroidota</taxon>
        <taxon>Chitinophagia</taxon>
        <taxon>Chitinophagales</taxon>
        <taxon>Chitinophagaceae</taxon>
        <taxon>Hydrobacter</taxon>
    </lineage>
</organism>
<gene>
    <name evidence="1" type="ORF">SAMN05444410_1139</name>
</gene>
<sequence>MMDKNLKTPSIFKTNLSYYRYLTSWLRVGANFYLMDQNVKRTPEFYTSEGRDIYVPASSLSATSTMADYNKARITTDFNQVRMFTNTPWGSSFCAFVLDAAVTFGKGGTVSFSYTRGKATGTAMKT</sequence>
<dbReference type="AlphaFoldDB" id="A0A8X8IHK7"/>
<dbReference type="EMBL" id="FNNO01000013">
    <property type="protein sequence ID" value="SDX30734.1"/>
    <property type="molecule type" value="Genomic_DNA"/>
</dbReference>
<dbReference type="Proteomes" id="UP000198711">
    <property type="component" value="Unassembled WGS sequence"/>
</dbReference>